<evidence type="ECO:0000256" key="2">
    <source>
        <dbReference type="ARBA" id="ARBA00022723"/>
    </source>
</evidence>
<dbReference type="SUPFAM" id="SSF57701">
    <property type="entry name" value="Zn2/Cys6 DNA-binding domain"/>
    <property type="match status" value="1"/>
</dbReference>
<reference evidence="10" key="1">
    <citation type="journal article" date="2017" name="Genome Biol.">
        <title>Comparative genomics reveals high biological diversity and specific adaptations in the industrially and medically important fungal genus Aspergillus.</title>
        <authorList>
            <person name="de Vries R.P."/>
            <person name="Riley R."/>
            <person name="Wiebenga A."/>
            <person name="Aguilar-Osorio G."/>
            <person name="Amillis S."/>
            <person name="Uchima C.A."/>
            <person name="Anderluh G."/>
            <person name="Asadollahi M."/>
            <person name="Askin M."/>
            <person name="Barry K."/>
            <person name="Battaglia E."/>
            <person name="Bayram O."/>
            <person name="Benocci T."/>
            <person name="Braus-Stromeyer S.A."/>
            <person name="Caldana C."/>
            <person name="Canovas D."/>
            <person name="Cerqueira G.C."/>
            <person name="Chen F."/>
            <person name="Chen W."/>
            <person name="Choi C."/>
            <person name="Clum A."/>
            <person name="Dos Santos R.A."/>
            <person name="Damasio A.R."/>
            <person name="Diallinas G."/>
            <person name="Emri T."/>
            <person name="Fekete E."/>
            <person name="Flipphi M."/>
            <person name="Freyberg S."/>
            <person name="Gallo A."/>
            <person name="Gournas C."/>
            <person name="Habgood R."/>
            <person name="Hainaut M."/>
            <person name="Harispe M.L."/>
            <person name="Henrissat B."/>
            <person name="Hilden K.S."/>
            <person name="Hope R."/>
            <person name="Hossain A."/>
            <person name="Karabika E."/>
            <person name="Karaffa L."/>
            <person name="Karanyi Z."/>
            <person name="Krasevec N."/>
            <person name="Kuo A."/>
            <person name="Kusch H."/>
            <person name="LaButti K."/>
            <person name="Lagendijk E.L."/>
            <person name="Lapidus A."/>
            <person name="Levasseur A."/>
            <person name="Lindquist E."/>
            <person name="Lipzen A."/>
            <person name="Logrieco A.F."/>
            <person name="MacCabe A."/>
            <person name="Maekelae M.R."/>
            <person name="Malavazi I."/>
            <person name="Melin P."/>
            <person name="Meyer V."/>
            <person name="Mielnichuk N."/>
            <person name="Miskei M."/>
            <person name="Molnar A.P."/>
            <person name="Mule G."/>
            <person name="Ngan C.Y."/>
            <person name="Orejas M."/>
            <person name="Orosz E."/>
            <person name="Ouedraogo J.P."/>
            <person name="Overkamp K.M."/>
            <person name="Park H.-S."/>
            <person name="Perrone G."/>
            <person name="Piumi F."/>
            <person name="Punt P.J."/>
            <person name="Ram A.F."/>
            <person name="Ramon A."/>
            <person name="Rauscher S."/>
            <person name="Record E."/>
            <person name="Riano-Pachon D.M."/>
            <person name="Robert V."/>
            <person name="Roehrig J."/>
            <person name="Ruller R."/>
            <person name="Salamov A."/>
            <person name="Salih N.S."/>
            <person name="Samson R.A."/>
            <person name="Sandor E."/>
            <person name="Sanguinetti M."/>
            <person name="Schuetze T."/>
            <person name="Sepcic K."/>
            <person name="Shelest E."/>
            <person name="Sherlock G."/>
            <person name="Sophianopoulou V."/>
            <person name="Squina F.M."/>
            <person name="Sun H."/>
            <person name="Susca A."/>
            <person name="Todd R.B."/>
            <person name="Tsang A."/>
            <person name="Unkles S.E."/>
            <person name="van de Wiele N."/>
            <person name="van Rossen-Uffink D."/>
            <person name="Oliveira J.V."/>
            <person name="Vesth T.C."/>
            <person name="Visser J."/>
            <person name="Yu J.-H."/>
            <person name="Zhou M."/>
            <person name="Andersen M.R."/>
            <person name="Archer D.B."/>
            <person name="Baker S.E."/>
            <person name="Benoit I."/>
            <person name="Brakhage A.A."/>
            <person name="Braus G.H."/>
            <person name="Fischer R."/>
            <person name="Frisvad J.C."/>
            <person name="Goldman G.H."/>
            <person name="Houbraken J."/>
            <person name="Oakley B."/>
            <person name="Pocsi I."/>
            <person name="Scazzocchio C."/>
            <person name="Seiboth B."/>
            <person name="vanKuyk P.A."/>
            <person name="Wortman J."/>
            <person name="Dyer P.S."/>
            <person name="Grigoriev I.V."/>
        </authorList>
    </citation>
    <scope>NUCLEOTIDE SEQUENCE [LARGE SCALE GENOMIC DNA]</scope>
    <source>
        <strain evidence="10">DTO 134E9</strain>
    </source>
</reference>
<dbReference type="RefSeq" id="XP_040689314.1">
    <property type="nucleotide sequence ID" value="XM_040835417.1"/>
</dbReference>
<keyword evidence="3" id="KW-0805">Transcription regulation</keyword>
<gene>
    <name evidence="9" type="ORF">ASPWEDRAFT_40870</name>
</gene>
<feature type="region of interest" description="Disordered" evidence="7">
    <location>
        <begin position="90"/>
        <end position="145"/>
    </location>
</feature>
<feature type="compositionally biased region" description="Basic and acidic residues" evidence="7">
    <location>
        <begin position="123"/>
        <end position="139"/>
    </location>
</feature>
<dbReference type="VEuPathDB" id="FungiDB:ASPWEDRAFT_40870"/>
<dbReference type="AlphaFoldDB" id="A0A1L9RLC9"/>
<dbReference type="Pfam" id="PF04082">
    <property type="entry name" value="Fungal_trans"/>
    <property type="match status" value="1"/>
</dbReference>
<dbReference type="Pfam" id="PF00172">
    <property type="entry name" value="Zn_clus"/>
    <property type="match status" value="1"/>
</dbReference>
<dbReference type="GO" id="GO:0000981">
    <property type="term" value="F:DNA-binding transcription factor activity, RNA polymerase II-specific"/>
    <property type="evidence" value="ECO:0007669"/>
    <property type="project" value="InterPro"/>
</dbReference>
<evidence type="ECO:0000313" key="9">
    <source>
        <dbReference type="EMBL" id="OJJ35638.1"/>
    </source>
</evidence>
<sequence>MADSEAKTGPDTATPRRKRVRVQFSCTACRARKLKCCRTHPCSNCQKRGEDHLCTYVGPGPRRRPAQSQSTSTQVQDRLQHLENLVKSLAQQKKAEDGQPSSQTQNAPPARVDDNGQTSLETPESRHESGGESPPDSHGKLIVNDTGTSYIDGAHWRAILAEIDEVKMSVEGDDAVDEEESTDNPAQSTSQTLLLGLKEVLSKEDLLADIPPRNVTDRIVSKFLQTTEPVLIVIHIPTFQKEYNEFWTNPKDVPLAWLALLYAIITMAISFQIRMNEPLPSHFGDPLHALDVFYKRTAHCLILSNYTTPGRYKVEALFLHGVSEFYGSNDAQLGVSFLLGITIRLAMAMGYHRDPRHYPNISAFEGEMRRRQWAILCQLDALISFQIGIPKTIQGWQCDTEPPHNILDEDFDENSQNLPPERPDTQRTPSSYAITKSRIMNVFGRISDLAFSREPVTYEETMEIDQRLEEAYRLIPPFFKMRSMEQSIADPSELILRRYTGELLYQKSRCVLHRRYLAEARSNPRYAYSRSACINAAKEILRHQADLYQESQPGGQLYRERQLVSSLQNADFLLGAMIICLELSYDYSAKQNNSSGSGAAGIVEGREDLLASLETSHRIFVQTSRFSSDCQKGQVALKIMLRRVRGYTDDGSSNEQTTSFSDQIPTFDPAQTLDYSDIWNGASTEAYDQMYTMDPFFGSLDVIDEMLDAPAEFDWGLFDRQMN</sequence>
<evidence type="ECO:0000256" key="4">
    <source>
        <dbReference type="ARBA" id="ARBA00023125"/>
    </source>
</evidence>
<name>A0A1L9RLC9_ASPWE</name>
<keyword evidence="2" id="KW-0479">Metal-binding</keyword>
<feature type="domain" description="Zn(2)-C6 fungal-type" evidence="8">
    <location>
        <begin position="25"/>
        <end position="56"/>
    </location>
</feature>
<accession>A0A1L9RLC9</accession>
<keyword evidence="10" id="KW-1185">Reference proteome</keyword>
<evidence type="ECO:0000259" key="8">
    <source>
        <dbReference type="PROSITE" id="PS50048"/>
    </source>
</evidence>
<dbReference type="SMART" id="SM00066">
    <property type="entry name" value="GAL4"/>
    <property type="match status" value="1"/>
</dbReference>
<evidence type="ECO:0000256" key="1">
    <source>
        <dbReference type="ARBA" id="ARBA00004123"/>
    </source>
</evidence>
<evidence type="ECO:0000256" key="5">
    <source>
        <dbReference type="ARBA" id="ARBA00023163"/>
    </source>
</evidence>
<dbReference type="GeneID" id="63751265"/>
<keyword evidence="5" id="KW-0804">Transcription</keyword>
<keyword evidence="4" id="KW-0238">DNA-binding</keyword>
<dbReference type="EMBL" id="KV878212">
    <property type="protein sequence ID" value="OJJ35638.1"/>
    <property type="molecule type" value="Genomic_DNA"/>
</dbReference>
<dbReference type="SMART" id="SM00906">
    <property type="entry name" value="Fungal_trans"/>
    <property type="match status" value="1"/>
</dbReference>
<keyword evidence="6" id="KW-0539">Nucleus</keyword>
<dbReference type="CDD" id="cd00067">
    <property type="entry name" value="GAL4"/>
    <property type="match status" value="1"/>
</dbReference>
<dbReference type="GO" id="GO:0005634">
    <property type="term" value="C:nucleus"/>
    <property type="evidence" value="ECO:0007669"/>
    <property type="project" value="UniProtKB-SubCell"/>
</dbReference>
<dbReference type="GO" id="GO:0008270">
    <property type="term" value="F:zinc ion binding"/>
    <property type="evidence" value="ECO:0007669"/>
    <property type="project" value="InterPro"/>
</dbReference>
<dbReference type="CDD" id="cd12148">
    <property type="entry name" value="fungal_TF_MHR"/>
    <property type="match status" value="1"/>
</dbReference>
<organism evidence="9 10">
    <name type="scientific">Aspergillus wentii DTO 134E9</name>
    <dbReference type="NCBI Taxonomy" id="1073089"/>
    <lineage>
        <taxon>Eukaryota</taxon>
        <taxon>Fungi</taxon>
        <taxon>Dikarya</taxon>
        <taxon>Ascomycota</taxon>
        <taxon>Pezizomycotina</taxon>
        <taxon>Eurotiomycetes</taxon>
        <taxon>Eurotiomycetidae</taxon>
        <taxon>Eurotiales</taxon>
        <taxon>Aspergillaceae</taxon>
        <taxon>Aspergillus</taxon>
        <taxon>Aspergillus subgen. Cremei</taxon>
    </lineage>
</organism>
<comment type="subcellular location">
    <subcellularLocation>
        <location evidence="1">Nucleus</location>
    </subcellularLocation>
</comment>
<dbReference type="GO" id="GO:0006351">
    <property type="term" value="P:DNA-templated transcription"/>
    <property type="evidence" value="ECO:0007669"/>
    <property type="project" value="InterPro"/>
</dbReference>
<evidence type="ECO:0000256" key="7">
    <source>
        <dbReference type="SAM" id="MobiDB-lite"/>
    </source>
</evidence>
<dbReference type="InterPro" id="IPR001138">
    <property type="entry name" value="Zn2Cys6_DnaBD"/>
</dbReference>
<dbReference type="PANTHER" id="PTHR31001:SF86">
    <property type="entry name" value="ZN(II)2CYS6 TRANSCRIPTION FACTOR (EUROFUNG)"/>
    <property type="match status" value="1"/>
</dbReference>
<dbReference type="STRING" id="1073089.A0A1L9RLC9"/>
<dbReference type="InterPro" id="IPR007219">
    <property type="entry name" value="XnlR_reg_dom"/>
</dbReference>
<dbReference type="Proteomes" id="UP000184383">
    <property type="component" value="Unassembled WGS sequence"/>
</dbReference>
<dbReference type="GO" id="GO:0003677">
    <property type="term" value="F:DNA binding"/>
    <property type="evidence" value="ECO:0007669"/>
    <property type="project" value="UniProtKB-KW"/>
</dbReference>
<dbReference type="InterPro" id="IPR050613">
    <property type="entry name" value="Sec_Metabolite_Reg"/>
</dbReference>
<dbReference type="PROSITE" id="PS50048">
    <property type="entry name" value="ZN2_CY6_FUNGAL_2"/>
    <property type="match status" value="1"/>
</dbReference>
<dbReference type="PANTHER" id="PTHR31001">
    <property type="entry name" value="UNCHARACTERIZED TRANSCRIPTIONAL REGULATORY PROTEIN"/>
    <property type="match status" value="1"/>
</dbReference>
<protein>
    <recommendedName>
        <fullName evidence="8">Zn(2)-C6 fungal-type domain-containing protein</fullName>
    </recommendedName>
</protein>
<evidence type="ECO:0000256" key="6">
    <source>
        <dbReference type="ARBA" id="ARBA00023242"/>
    </source>
</evidence>
<dbReference type="InterPro" id="IPR036864">
    <property type="entry name" value="Zn2-C6_fun-type_DNA-bd_sf"/>
</dbReference>
<evidence type="ECO:0000313" key="10">
    <source>
        <dbReference type="Proteomes" id="UP000184383"/>
    </source>
</evidence>
<dbReference type="Gene3D" id="4.10.240.10">
    <property type="entry name" value="Zn(2)-C6 fungal-type DNA-binding domain"/>
    <property type="match status" value="1"/>
</dbReference>
<proteinExistence type="predicted"/>
<feature type="region of interest" description="Disordered" evidence="7">
    <location>
        <begin position="404"/>
        <end position="430"/>
    </location>
</feature>
<dbReference type="PROSITE" id="PS00463">
    <property type="entry name" value="ZN2_CY6_FUNGAL_1"/>
    <property type="match status" value="1"/>
</dbReference>
<evidence type="ECO:0000256" key="3">
    <source>
        <dbReference type="ARBA" id="ARBA00023015"/>
    </source>
</evidence>
<dbReference type="OrthoDB" id="5431381at2759"/>